<dbReference type="GO" id="GO:0000723">
    <property type="term" value="P:telomere maintenance"/>
    <property type="evidence" value="ECO:0007669"/>
    <property type="project" value="InterPro"/>
</dbReference>
<evidence type="ECO:0000259" key="3">
    <source>
        <dbReference type="Pfam" id="PF05970"/>
    </source>
</evidence>
<dbReference type="EMBL" id="KV428177">
    <property type="protein sequence ID" value="KZT34517.1"/>
    <property type="molecule type" value="Genomic_DNA"/>
</dbReference>
<gene>
    <name evidence="6" type="ORF">SISSUDRAFT_1065241</name>
</gene>
<feature type="region of interest" description="Disordered" evidence="2">
    <location>
        <begin position="1227"/>
        <end position="1256"/>
    </location>
</feature>
<protein>
    <recommendedName>
        <fullName evidence="1">ATP-dependent DNA helicase</fullName>
        <ecNumber evidence="1">5.6.2.3</ecNumber>
    </recommendedName>
</protein>
<evidence type="ECO:0000256" key="1">
    <source>
        <dbReference type="RuleBase" id="RU363044"/>
    </source>
</evidence>
<dbReference type="GO" id="GO:0016887">
    <property type="term" value="F:ATP hydrolysis activity"/>
    <property type="evidence" value="ECO:0007669"/>
    <property type="project" value="RHEA"/>
</dbReference>
<feature type="region of interest" description="Disordered" evidence="2">
    <location>
        <begin position="1"/>
        <end position="48"/>
    </location>
</feature>
<evidence type="ECO:0000256" key="2">
    <source>
        <dbReference type="SAM" id="MobiDB-lite"/>
    </source>
</evidence>
<keyword evidence="1" id="KW-0234">DNA repair</keyword>
<evidence type="ECO:0000259" key="5">
    <source>
        <dbReference type="Pfam" id="PF20209"/>
    </source>
</evidence>
<evidence type="ECO:0000259" key="4">
    <source>
        <dbReference type="Pfam" id="PF14214"/>
    </source>
</evidence>
<dbReference type="GO" id="GO:0043139">
    <property type="term" value="F:5'-3' DNA helicase activity"/>
    <property type="evidence" value="ECO:0007669"/>
    <property type="project" value="UniProtKB-EC"/>
</dbReference>
<keyword evidence="1" id="KW-0067">ATP-binding</keyword>
<feature type="region of interest" description="Disordered" evidence="2">
    <location>
        <begin position="65"/>
        <end position="127"/>
    </location>
</feature>
<feature type="region of interest" description="Disordered" evidence="2">
    <location>
        <begin position="566"/>
        <end position="604"/>
    </location>
</feature>
<keyword evidence="1" id="KW-0547">Nucleotide-binding</keyword>
<feature type="domain" description="DUF6570" evidence="5">
    <location>
        <begin position="424"/>
        <end position="551"/>
    </location>
</feature>
<evidence type="ECO:0000313" key="7">
    <source>
        <dbReference type="Proteomes" id="UP000076798"/>
    </source>
</evidence>
<sequence length="1823" mass="206130">MSILPSGPTSLPADLQGDKQAKAAERAKRYREKKRLSQLSSTLPPVPSADLSCVPSVPSTAPPVLLNAVLPPPRTPQTRVRLHSSRSPSTPATRELHHKRTHVTPTTPTHGRRHGATNSDVLMASPTTPSRVTQFNHDDLMEAMQPMNLFGTHHTESSDNCPHSKHGNSQNTLPPSSEIPRESSPLYIPQSSSPTNSGIRQQQRQRQQLPTSSQFTPTYTQSSPAPTTPTHASPSPRTPLQSSPMPPSSLPIQQAPLPQDILHDNAVPLPGEIQDGRRLPGQHPTLPNLYYCSNGHHWRPLDQFPVVLINGVQAHLRTCRYHTDRARLRRQMQRENRMRAQAQAEQAHVANTQVNNTPDNQPPPNNLPLDMSAPAITPEDQERLKSFREKAMDIRLQYCKDCHEEWFGLDVKSQVCKRCRSSAKFKDSNNMYPGPDIAHLPTLTQMEEMMISPVHALLQVWQVNGGQYKYTGHCCNFPRDVATVHTRLPLLPEECDVIVFRQKGVSVDTNEQAFRDFRVRREPIREWLQFLQANHKSFAPDSGISIDYARVDALPDDGNVVGQLRNVEVDDERQQAEEEGPPEDTTGTTAQPQDAPDDPAFTTGFVPGMGAQESEEELLRGAVNRLNAAGLAVMTAPPIGGVPISEYGGLELAIQAFPTLFPTGKADFNGSRPDKVTMAEWTGHLLRLRGGRFARHPRFRYWSLNTDMRALAKKQARCVEDLQELLANNDLHTLAQRVSRAGAKLKGSRPFWAAEQSRLINQIRAPDSGTPHVFFTFSAADVQWPDLHQHMPNEHPLPPEDPLSYRQRTKSLNENPAIAAYYFSLRFELFFKEVLKPKFNIVDWWYRYEWQHRGSSHIHGFFWFKDAPNVDELDMKKEEDIQTFVTYWNQHISAWNPDSNLPPAPYHPSARLFDTLQDTNTELTELLNRFQRHTRCTAGYCERKNKETGETFCRFGFPFEVRDDSSVRRAPGKDFVDYLPRRNDSRLNTYNPTILMGWRANIDFRPVINREAVIAYVAKYASKGESKSSSYQTLLQKSITHLKGSDAAGIAYQKMLSSFVGERDISAQEVCHIILGKELVDSSREHKSLCIAEFPNDVLEVDPDQQKGKSILEHYLARPYPDQKDVTLLHFGRHHWHRPTAYAKRGSRSAKPYVLGLYPRKAPDREDEEGYESWCYGQMILHHPFSESDEYCEGQTWQQRLKGGHPTWKAAYVNLCVAHDHHLLHEEDTLPKESEEDASLSDDEDDDLYEDVEPENPPAHYQAAWMAEAGRAPNQDAVIDLDIAHMGERDVDNYDWLLNSPEEWQVISAAKNWIKTQKELNPLPEEEFTAVDWRKLKGKQRDVFRQVVAYFKKKRDDPQFQPTPLCINVDGTAGTGKSFLIWSITQALQTLYPETPSTVLRLAPTGIAAYGIRGQTLNSGLAIPVKGVRDMRPLTPTALLRMQAHWKHAKLLIIDEKSMIGRMQMGRMDRRLRQIMRTGTEYLGGVPTILFGDFAQLPPVGDTPLYASKESRAGDGLSQEGRRAYENFTQSVELDVVFRQAGLDPIQVQFRQALMNLRTYQITEDDYKLLSTRFWDKLTPAEREDFGSALHLLPTVEMVRDYNLKCLASCGQPVVKCCAKNSPKSASKASDDEAEGLANEIYLCEGLVNGARGVVKKIWYNRGKDPKRDLPAVVWVSVPGYTGPDNEVAPGYDIDPRWVPIVPVTAQWSTKTERQLSRRQLPLTLAWAITVHKSQGLTLDKATIDLGPSDFALGLSFVAISRVKNLQGLAFRAPFGIARLQKPDKTAMMKELDKDNDRRKNSPLQVDTYGIDMTEWDSQFVED</sequence>
<name>A0A165ZPV9_9AGAM</name>
<feature type="compositionally biased region" description="Low complexity" evidence="2">
    <location>
        <begin position="174"/>
        <end position="185"/>
    </location>
</feature>
<keyword evidence="1" id="KW-0227">DNA damage</keyword>
<dbReference type="InterPro" id="IPR051055">
    <property type="entry name" value="PIF1_helicase"/>
</dbReference>
<dbReference type="Proteomes" id="UP000076798">
    <property type="component" value="Unassembled WGS sequence"/>
</dbReference>
<dbReference type="InterPro" id="IPR046700">
    <property type="entry name" value="DUF6570"/>
</dbReference>
<dbReference type="STRING" id="1314776.A0A165ZPV9"/>
<dbReference type="GO" id="GO:0006310">
    <property type="term" value="P:DNA recombination"/>
    <property type="evidence" value="ECO:0007669"/>
    <property type="project" value="UniProtKB-KW"/>
</dbReference>
<comment type="cofactor">
    <cofactor evidence="1">
        <name>Mg(2+)</name>
        <dbReference type="ChEBI" id="CHEBI:18420"/>
    </cofactor>
</comment>
<dbReference type="GO" id="GO:0005524">
    <property type="term" value="F:ATP binding"/>
    <property type="evidence" value="ECO:0007669"/>
    <property type="project" value="UniProtKB-KW"/>
</dbReference>
<dbReference type="Pfam" id="PF05970">
    <property type="entry name" value="PIF1"/>
    <property type="match status" value="1"/>
</dbReference>
<keyword evidence="1" id="KW-0347">Helicase</keyword>
<dbReference type="Pfam" id="PF20209">
    <property type="entry name" value="DUF6570"/>
    <property type="match status" value="1"/>
</dbReference>
<keyword evidence="1" id="KW-0233">DNA recombination</keyword>
<comment type="similarity">
    <text evidence="1">Belongs to the helicase family.</text>
</comment>
<feature type="region of interest" description="Disordered" evidence="2">
    <location>
        <begin position="151"/>
        <end position="255"/>
    </location>
</feature>
<evidence type="ECO:0000313" key="6">
    <source>
        <dbReference type="EMBL" id="KZT34517.1"/>
    </source>
</evidence>
<feature type="domain" description="Helitron helicase-like" evidence="4">
    <location>
        <begin position="684"/>
        <end position="860"/>
    </location>
</feature>
<feature type="compositionally biased region" description="Polar residues" evidence="2">
    <location>
        <begin position="189"/>
        <end position="199"/>
    </location>
</feature>
<proteinExistence type="inferred from homology"/>
<dbReference type="InterPro" id="IPR010285">
    <property type="entry name" value="DNA_helicase_pif1-like_DEAD"/>
</dbReference>
<keyword evidence="1" id="KW-0378">Hydrolase</keyword>
<dbReference type="OrthoDB" id="2869144at2759"/>
<dbReference type="EC" id="5.6.2.3" evidence="1"/>
<dbReference type="Pfam" id="PF14214">
    <property type="entry name" value="Helitron_like_N"/>
    <property type="match status" value="1"/>
</dbReference>
<keyword evidence="7" id="KW-1185">Reference proteome</keyword>
<dbReference type="InterPro" id="IPR025476">
    <property type="entry name" value="Helitron_helicase-like"/>
</dbReference>
<dbReference type="Gene3D" id="3.40.50.300">
    <property type="entry name" value="P-loop containing nucleotide triphosphate hydrolases"/>
    <property type="match status" value="1"/>
</dbReference>
<accession>A0A165ZPV9</accession>
<dbReference type="SUPFAM" id="SSF52540">
    <property type="entry name" value="P-loop containing nucleoside triphosphate hydrolases"/>
    <property type="match status" value="2"/>
</dbReference>
<feature type="compositionally biased region" description="Low complexity" evidence="2">
    <location>
        <begin position="216"/>
        <end position="243"/>
    </location>
</feature>
<feature type="domain" description="DNA helicase Pif1-like DEAD-box helicase" evidence="3">
    <location>
        <begin position="1337"/>
        <end position="1504"/>
    </location>
</feature>
<feature type="compositionally biased region" description="Basic and acidic residues" evidence="2">
    <location>
        <begin position="16"/>
        <end position="27"/>
    </location>
</feature>
<dbReference type="PANTHER" id="PTHR47642">
    <property type="entry name" value="ATP-DEPENDENT DNA HELICASE"/>
    <property type="match status" value="1"/>
</dbReference>
<dbReference type="GO" id="GO:0006281">
    <property type="term" value="P:DNA repair"/>
    <property type="evidence" value="ECO:0007669"/>
    <property type="project" value="UniProtKB-KW"/>
</dbReference>
<comment type="catalytic activity">
    <reaction evidence="1">
        <text>ATP + H2O = ADP + phosphate + H(+)</text>
        <dbReference type="Rhea" id="RHEA:13065"/>
        <dbReference type="ChEBI" id="CHEBI:15377"/>
        <dbReference type="ChEBI" id="CHEBI:15378"/>
        <dbReference type="ChEBI" id="CHEBI:30616"/>
        <dbReference type="ChEBI" id="CHEBI:43474"/>
        <dbReference type="ChEBI" id="CHEBI:456216"/>
        <dbReference type="EC" id="5.6.2.3"/>
    </reaction>
</comment>
<dbReference type="CDD" id="cd18809">
    <property type="entry name" value="SF1_C_RecD"/>
    <property type="match status" value="1"/>
</dbReference>
<organism evidence="6 7">
    <name type="scientific">Sistotremastrum suecicum HHB10207 ss-3</name>
    <dbReference type="NCBI Taxonomy" id="1314776"/>
    <lineage>
        <taxon>Eukaryota</taxon>
        <taxon>Fungi</taxon>
        <taxon>Dikarya</taxon>
        <taxon>Basidiomycota</taxon>
        <taxon>Agaricomycotina</taxon>
        <taxon>Agaricomycetes</taxon>
        <taxon>Sistotremastrales</taxon>
        <taxon>Sistotremastraceae</taxon>
        <taxon>Sistotremastrum</taxon>
    </lineage>
</organism>
<dbReference type="InterPro" id="IPR027417">
    <property type="entry name" value="P-loop_NTPase"/>
</dbReference>
<feature type="compositionally biased region" description="Acidic residues" evidence="2">
    <location>
        <begin position="1234"/>
        <end position="1254"/>
    </location>
</feature>
<reference evidence="6 7" key="1">
    <citation type="journal article" date="2016" name="Mol. Biol. Evol.">
        <title>Comparative Genomics of Early-Diverging Mushroom-Forming Fungi Provides Insights into the Origins of Lignocellulose Decay Capabilities.</title>
        <authorList>
            <person name="Nagy L.G."/>
            <person name="Riley R."/>
            <person name="Tritt A."/>
            <person name="Adam C."/>
            <person name="Daum C."/>
            <person name="Floudas D."/>
            <person name="Sun H."/>
            <person name="Yadav J.S."/>
            <person name="Pangilinan J."/>
            <person name="Larsson K.H."/>
            <person name="Matsuura K."/>
            <person name="Barry K."/>
            <person name="Labutti K."/>
            <person name="Kuo R."/>
            <person name="Ohm R.A."/>
            <person name="Bhattacharya S.S."/>
            <person name="Shirouzu T."/>
            <person name="Yoshinaga Y."/>
            <person name="Martin F.M."/>
            <person name="Grigoriev I.V."/>
            <person name="Hibbett D.S."/>
        </authorList>
    </citation>
    <scope>NUCLEOTIDE SEQUENCE [LARGE SCALE GENOMIC DNA]</scope>
    <source>
        <strain evidence="6 7">HHB10207 ss-3</strain>
    </source>
</reference>
<feature type="compositionally biased region" description="Polar residues" evidence="2">
    <location>
        <begin position="116"/>
        <end position="127"/>
    </location>
</feature>